<name>A0A450T669_9GAMM</name>
<gene>
    <name evidence="1" type="ORF">BECKDK2373C_GA0170839_10938</name>
</gene>
<dbReference type="Gene3D" id="3.10.450.530">
    <property type="entry name" value="Ribonuclease toxin, BrnT, of type II toxin-antitoxin system"/>
    <property type="match status" value="1"/>
</dbReference>
<protein>
    <submittedName>
        <fullName evidence="1">Ribonuclease toxin, BrnT, of type II toxin-antitoxin system</fullName>
    </submittedName>
</protein>
<dbReference type="EMBL" id="CAADEY010000093">
    <property type="protein sequence ID" value="VFJ61993.1"/>
    <property type="molecule type" value="Genomic_DNA"/>
</dbReference>
<proteinExistence type="predicted"/>
<dbReference type="InterPro" id="IPR007460">
    <property type="entry name" value="BrnT_toxin"/>
</dbReference>
<organism evidence="1">
    <name type="scientific">Candidatus Kentrum sp. DK</name>
    <dbReference type="NCBI Taxonomy" id="2126562"/>
    <lineage>
        <taxon>Bacteria</taxon>
        <taxon>Pseudomonadati</taxon>
        <taxon>Pseudomonadota</taxon>
        <taxon>Gammaproteobacteria</taxon>
        <taxon>Candidatus Kentrum</taxon>
    </lineage>
</organism>
<accession>A0A450T669</accession>
<dbReference type="AlphaFoldDB" id="A0A450T669"/>
<sequence length="91" mass="10370">MTYLDFEWCERKNANNLKKHGVSFQEVRSIFADEFGGLMPDPEHSEGEERFILPGMSVPVAAVGGLPLRAKRGHDPYYFCPKGRQIRTKTI</sequence>
<dbReference type="Pfam" id="PF04365">
    <property type="entry name" value="BrnT_toxin"/>
    <property type="match status" value="1"/>
</dbReference>
<dbReference type="InterPro" id="IPR038573">
    <property type="entry name" value="BrnT_sf"/>
</dbReference>
<reference evidence="1" key="1">
    <citation type="submission" date="2019-02" db="EMBL/GenBank/DDBJ databases">
        <authorList>
            <person name="Gruber-Vodicka R. H."/>
            <person name="Seah K. B. B."/>
        </authorList>
    </citation>
    <scope>NUCLEOTIDE SEQUENCE</scope>
    <source>
        <strain evidence="1">BECK_DK161</strain>
    </source>
</reference>
<evidence type="ECO:0000313" key="1">
    <source>
        <dbReference type="EMBL" id="VFJ61993.1"/>
    </source>
</evidence>